<dbReference type="SUPFAM" id="SSF88697">
    <property type="entry name" value="PUA domain-like"/>
    <property type="match status" value="1"/>
</dbReference>
<sequence>MAALTGPGGTAVATFWAAFCAATGATGEPVDVYAFGDSVGMADALVDLVLTGTKRATAGARADYLEEGAVPVVGDHAVVLRGDGSPAAVLRTTDVRVGPLSSVDDAFAWDEGEGDRTRDGWLAAHRAFFRRWFAASGRPPDEDPEVVFERFALVWPPERADG</sequence>
<dbReference type="EMBL" id="JACHZG010000006">
    <property type="protein sequence ID" value="MBB3328928.1"/>
    <property type="molecule type" value="Genomic_DNA"/>
</dbReference>
<dbReference type="Pfam" id="PF04266">
    <property type="entry name" value="ASCH"/>
    <property type="match status" value="1"/>
</dbReference>
<dbReference type="CDD" id="cd06553">
    <property type="entry name" value="ASCH_Ef3133_like"/>
    <property type="match status" value="1"/>
</dbReference>
<dbReference type="SMART" id="SM01022">
    <property type="entry name" value="ASCH"/>
    <property type="match status" value="1"/>
</dbReference>
<accession>A0A7W5P8T7</accession>
<dbReference type="PIRSF" id="PIRSF021320">
    <property type="entry name" value="DUF984"/>
    <property type="match status" value="1"/>
</dbReference>
<dbReference type="Proteomes" id="UP000565572">
    <property type="component" value="Unassembled WGS sequence"/>
</dbReference>
<dbReference type="PANTHER" id="PTHR39203">
    <property type="entry name" value="CYTOPLASMIC PROTEIN-RELATED"/>
    <property type="match status" value="1"/>
</dbReference>
<dbReference type="InterPro" id="IPR015947">
    <property type="entry name" value="PUA-like_sf"/>
</dbReference>
<dbReference type="AlphaFoldDB" id="A0A7W5P8T7"/>
<dbReference type="Gene3D" id="3.10.400.10">
    <property type="entry name" value="Sulfate adenylyltransferase"/>
    <property type="match status" value="1"/>
</dbReference>
<name>A0A7W5P8T7_9ACTN</name>
<dbReference type="InterPro" id="IPR007374">
    <property type="entry name" value="ASCH_domain"/>
</dbReference>
<protein>
    <submittedName>
        <fullName evidence="2">Uncharacterized protein YhfF</fullName>
    </submittedName>
</protein>
<comment type="caution">
    <text evidence="2">The sequence shown here is derived from an EMBL/GenBank/DDBJ whole genome shotgun (WGS) entry which is preliminary data.</text>
</comment>
<dbReference type="RefSeq" id="WP_198424067.1">
    <property type="nucleotide sequence ID" value="NZ_JACHZG010000006.1"/>
</dbReference>
<dbReference type="PANTHER" id="PTHR39203:SF1">
    <property type="entry name" value="CYTOPLASMIC PROTEIN"/>
    <property type="match status" value="1"/>
</dbReference>
<keyword evidence="3" id="KW-1185">Reference proteome</keyword>
<organism evidence="2 3">
    <name type="scientific">Microlunatus antarcticus</name>
    <dbReference type="NCBI Taxonomy" id="53388"/>
    <lineage>
        <taxon>Bacteria</taxon>
        <taxon>Bacillati</taxon>
        <taxon>Actinomycetota</taxon>
        <taxon>Actinomycetes</taxon>
        <taxon>Propionibacteriales</taxon>
        <taxon>Propionibacteriaceae</taxon>
        <taxon>Microlunatus</taxon>
    </lineage>
</organism>
<gene>
    <name evidence="2" type="ORF">FHX39_003925</name>
</gene>
<feature type="domain" description="ASCH" evidence="1">
    <location>
        <begin position="33"/>
        <end position="155"/>
    </location>
</feature>
<evidence type="ECO:0000259" key="1">
    <source>
        <dbReference type="SMART" id="SM01022"/>
    </source>
</evidence>
<proteinExistence type="predicted"/>
<evidence type="ECO:0000313" key="3">
    <source>
        <dbReference type="Proteomes" id="UP000565572"/>
    </source>
</evidence>
<reference evidence="2 3" key="1">
    <citation type="submission" date="2020-08" db="EMBL/GenBank/DDBJ databases">
        <title>Sequencing the genomes of 1000 actinobacteria strains.</title>
        <authorList>
            <person name="Klenk H.-P."/>
        </authorList>
    </citation>
    <scope>NUCLEOTIDE SEQUENCE [LARGE SCALE GENOMIC DNA]</scope>
    <source>
        <strain evidence="2 3">DSM 11053</strain>
    </source>
</reference>
<evidence type="ECO:0000313" key="2">
    <source>
        <dbReference type="EMBL" id="MBB3328928.1"/>
    </source>
</evidence>
<dbReference type="InterPro" id="IPR009326">
    <property type="entry name" value="DUF984"/>
</dbReference>